<evidence type="ECO:0000313" key="10">
    <source>
        <dbReference type="Proteomes" id="UP001374579"/>
    </source>
</evidence>
<sequence>MNGLFDQQQQQQQKNRTELKRKADEPLQQKRCKMERRNSLHQRRDSVPTGVPVLTNNVDLDYFRGYSTIHVHEEMLGDMIRTNAYKYALLKNYPDLHKKTVMDVGAGTGILSVFAVQAGAKKVYAIEACEMAEQAKQVVKENDMSDRIHVIQKLAEEVVLPQKVDALISEWMGYCLLYESMLPSVLRARDKFLRPGGLMFPCKATLYLAPMYDGEYISRLEFWKDMKETYKVNMDSMMPAAHACLSADADIRIVPPEAVQAHAVEVCSLDLMTASPNDVEDVESNFCFKCFGRTTITGFVTWFTVEFPGGSTLSTSPYQPETHWAQTTFHLRRSFRVEQDTEIKGVFEMHPHPLNHRCMEIDLEFIVDDKEKHEQCFSLHNTCPGRQLQEECSLIPSPGSPMQS</sequence>
<reference evidence="9 10" key="1">
    <citation type="submission" date="2024-02" db="EMBL/GenBank/DDBJ databases">
        <title>Chromosome-scale genome assembly of the rough periwinkle Littorina saxatilis.</title>
        <authorList>
            <person name="De Jode A."/>
            <person name="Faria R."/>
            <person name="Formenti G."/>
            <person name="Sims Y."/>
            <person name="Smith T.P."/>
            <person name="Tracey A."/>
            <person name="Wood J.M.D."/>
            <person name="Zagrodzka Z.B."/>
            <person name="Johannesson K."/>
            <person name="Butlin R.K."/>
            <person name="Leder E.H."/>
        </authorList>
    </citation>
    <scope>NUCLEOTIDE SEQUENCE [LARGE SCALE GENOMIC DNA]</scope>
    <source>
        <strain evidence="9">Snail1</strain>
        <tissue evidence="9">Muscle</tissue>
    </source>
</reference>
<evidence type="ECO:0000256" key="7">
    <source>
        <dbReference type="SAM" id="MobiDB-lite"/>
    </source>
</evidence>
<evidence type="ECO:0000256" key="2">
    <source>
        <dbReference type="ARBA" id="ARBA00022679"/>
    </source>
</evidence>
<evidence type="ECO:0000259" key="8">
    <source>
        <dbReference type="Pfam" id="PF22528"/>
    </source>
</evidence>
<dbReference type="Pfam" id="PF22528">
    <property type="entry name" value="PRMT_C"/>
    <property type="match status" value="1"/>
</dbReference>
<keyword evidence="1 6" id="KW-0489">Methyltransferase</keyword>
<dbReference type="GO" id="GO:0016274">
    <property type="term" value="F:protein-arginine N-methyltransferase activity"/>
    <property type="evidence" value="ECO:0007669"/>
    <property type="project" value="InterPro"/>
</dbReference>
<evidence type="ECO:0000256" key="1">
    <source>
        <dbReference type="ARBA" id="ARBA00022603"/>
    </source>
</evidence>
<dbReference type="GO" id="GO:0042054">
    <property type="term" value="F:histone methyltransferase activity"/>
    <property type="evidence" value="ECO:0007669"/>
    <property type="project" value="TreeGrafter"/>
</dbReference>
<dbReference type="InterPro" id="IPR029063">
    <property type="entry name" value="SAM-dependent_MTases_sf"/>
</dbReference>
<dbReference type="InterPro" id="IPR055135">
    <property type="entry name" value="PRMT_dom"/>
</dbReference>
<keyword evidence="2 6" id="KW-0808">Transferase</keyword>
<dbReference type="Gene3D" id="2.70.160.11">
    <property type="entry name" value="Hnrnp arginine n-methyltransferase1"/>
    <property type="match status" value="1"/>
</dbReference>
<gene>
    <name evidence="9" type="ORF">V1264_019904</name>
</gene>
<dbReference type="SUPFAM" id="SSF53335">
    <property type="entry name" value="S-adenosyl-L-methionine-dependent methyltransferases"/>
    <property type="match status" value="1"/>
</dbReference>
<dbReference type="InterPro" id="IPR025799">
    <property type="entry name" value="Arg_MeTrfase"/>
</dbReference>
<dbReference type="GO" id="GO:0032259">
    <property type="term" value="P:methylation"/>
    <property type="evidence" value="ECO:0007669"/>
    <property type="project" value="UniProtKB-KW"/>
</dbReference>
<dbReference type="CDD" id="cd02440">
    <property type="entry name" value="AdoMet_MTases"/>
    <property type="match status" value="1"/>
</dbReference>
<keyword evidence="3 6" id="KW-0949">S-adenosyl-L-methionine</keyword>
<dbReference type="PANTHER" id="PTHR11006">
    <property type="entry name" value="PROTEIN ARGININE N-METHYLTRANSFERASE"/>
    <property type="match status" value="1"/>
</dbReference>
<organism evidence="9 10">
    <name type="scientific">Littorina saxatilis</name>
    <dbReference type="NCBI Taxonomy" id="31220"/>
    <lineage>
        <taxon>Eukaryota</taxon>
        <taxon>Metazoa</taxon>
        <taxon>Spiralia</taxon>
        <taxon>Lophotrochozoa</taxon>
        <taxon>Mollusca</taxon>
        <taxon>Gastropoda</taxon>
        <taxon>Caenogastropoda</taxon>
        <taxon>Littorinimorpha</taxon>
        <taxon>Littorinoidea</taxon>
        <taxon>Littorinidae</taxon>
        <taxon>Littorina</taxon>
    </lineage>
</organism>
<proteinExistence type="predicted"/>
<evidence type="ECO:0000256" key="5">
    <source>
        <dbReference type="ARBA" id="ARBA00042685"/>
    </source>
</evidence>
<keyword evidence="10" id="KW-1185">Reference proteome</keyword>
<dbReference type="Pfam" id="PF06325">
    <property type="entry name" value="PrmA"/>
    <property type="match status" value="1"/>
</dbReference>
<name>A0AAN9B8Y7_9CAEN</name>
<protein>
    <recommendedName>
        <fullName evidence="4">Protein arginine N-methyltransferase 6</fullName>
    </recommendedName>
    <alternativeName>
        <fullName evidence="5">Histone-arginine N-methyltransferase PRMT6</fullName>
    </alternativeName>
</protein>
<dbReference type="FunFam" id="3.40.50.150:FF:000016">
    <property type="entry name" value="Protein arginine N-methyltransferase 6"/>
    <property type="match status" value="1"/>
</dbReference>
<dbReference type="PROSITE" id="PS51678">
    <property type="entry name" value="SAM_MT_PRMT"/>
    <property type="match status" value="1"/>
</dbReference>
<dbReference type="AlphaFoldDB" id="A0AAN9B8Y7"/>
<evidence type="ECO:0000313" key="9">
    <source>
        <dbReference type="EMBL" id="KAK7101535.1"/>
    </source>
</evidence>
<feature type="compositionally biased region" description="Basic and acidic residues" evidence="7">
    <location>
        <begin position="15"/>
        <end position="27"/>
    </location>
</feature>
<dbReference type="PANTHER" id="PTHR11006:SF73">
    <property type="entry name" value="PROTEIN ARGININE N-METHYLTRANSFERASE 6"/>
    <property type="match status" value="1"/>
</dbReference>
<dbReference type="Proteomes" id="UP001374579">
    <property type="component" value="Unassembled WGS sequence"/>
</dbReference>
<evidence type="ECO:0000256" key="6">
    <source>
        <dbReference type="PROSITE-ProRule" id="PRU01015"/>
    </source>
</evidence>
<evidence type="ECO:0000256" key="3">
    <source>
        <dbReference type="ARBA" id="ARBA00022691"/>
    </source>
</evidence>
<feature type="region of interest" description="Disordered" evidence="7">
    <location>
        <begin position="1"/>
        <end position="27"/>
    </location>
</feature>
<accession>A0AAN9B8Y7</accession>
<dbReference type="EMBL" id="JBAMIC010000010">
    <property type="protein sequence ID" value="KAK7101535.1"/>
    <property type="molecule type" value="Genomic_DNA"/>
</dbReference>
<evidence type="ECO:0000256" key="4">
    <source>
        <dbReference type="ARBA" id="ARBA00040406"/>
    </source>
</evidence>
<comment type="caution">
    <text evidence="9">The sequence shown here is derived from an EMBL/GenBank/DDBJ whole genome shotgun (WGS) entry which is preliminary data.</text>
</comment>
<feature type="domain" description="Protein arginine N-methyltransferase" evidence="8">
    <location>
        <begin position="203"/>
        <end position="369"/>
    </location>
</feature>
<dbReference type="Gene3D" id="3.40.50.150">
    <property type="entry name" value="Vaccinia Virus protein VP39"/>
    <property type="match status" value="1"/>
</dbReference>